<dbReference type="CDD" id="cd06327">
    <property type="entry name" value="PBP1_SBP-like"/>
    <property type="match status" value="1"/>
</dbReference>
<feature type="signal peptide" evidence="4">
    <location>
        <begin position="1"/>
        <end position="39"/>
    </location>
</feature>
<dbReference type="InterPro" id="IPR051010">
    <property type="entry name" value="BCAA_transport"/>
</dbReference>
<keyword evidence="3" id="KW-0029">Amino-acid transport</keyword>
<dbReference type="SUPFAM" id="SSF53822">
    <property type="entry name" value="Periplasmic binding protein-like I"/>
    <property type="match status" value="1"/>
</dbReference>
<dbReference type="InterPro" id="IPR028081">
    <property type="entry name" value="Leu-bd"/>
</dbReference>
<keyword evidence="7" id="KW-1185">Reference proteome</keyword>
<feature type="chain" id="PRO_5012794744" evidence="4">
    <location>
        <begin position="40"/>
        <end position="420"/>
    </location>
</feature>
<dbReference type="AlphaFoldDB" id="A0A1N7NVY7"/>
<dbReference type="GO" id="GO:0006865">
    <property type="term" value="P:amino acid transport"/>
    <property type="evidence" value="ECO:0007669"/>
    <property type="project" value="UniProtKB-KW"/>
</dbReference>
<evidence type="ECO:0000256" key="1">
    <source>
        <dbReference type="ARBA" id="ARBA00010062"/>
    </source>
</evidence>
<evidence type="ECO:0000313" key="6">
    <source>
        <dbReference type="EMBL" id="SIT02470.1"/>
    </source>
</evidence>
<dbReference type="Proteomes" id="UP000185678">
    <property type="component" value="Unassembled WGS sequence"/>
</dbReference>
<protein>
    <submittedName>
        <fullName evidence="6">Amino acid/amide ABC transporter substrate-binding protein, HAAT family</fullName>
    </submittedName>
</protein>
<gene>
    <name evidence="6" type="ORF">SAMN05421779_105399</name>
</gene>
<keyword evidence="3" id="KW-0813">Transport</keyword>
<dbReference type="Pfam" id="PF13458">
    <property type="entry name" value="Peripla_BP_6"/>
    <property type="match status" value="1"/>
</dbReference>
<evidence type="ECO:0000256" key="2">
    <source>
        <dbReference type="ARBA" id="ARBA00022729"/>
    </source>
</evidence>
<dbReference type="InterPro" id="IPR028082">
    <property type="entry name" value="Peripla_BP_I"/>
</dbReference>
<proteinExistence type="inferred from homology"/>
<dbReference type="STRING" id="80876.SAMN05421779_105399"/>
<keyword evidence="2 4" id="KW-0732">Signal</keyword>
<reference evidence="6 7" key="1">
    <citation type="submission" date="2017-01" db="EMBL/GenBank/DDBJ databases">
        <authorList>
            <person name="Mah S.A."/>
            <person name="Swanson W.J."/>
            <person name="Moy G.W."/>
            <person name="Vacquier V.D."/>
        </authorList>
    </citation>
    <scope>NUCLEOTIDE SEQUENCE [LARGE SCALE GENOMIC DNA]</scope>
    <source>
        <strain evidence="6 7">DSM 11589</strain>
    </source>
</reference>
<name>A0A1N7NVY7_9PROT</name>
<evidence type="ECO:0000259" key="5">
    <source>
        <dbReference type="Pfam" id="PF13458"/>
    </source>
</evidence>
<accession>A0A1N7NVY7</accession>
<sequence>MQSIHKASRSFGRMFTSALALSGMLAAGAMGLMAPAAQAAGISDGKVKVGVLTDMSGTYSDLAGPGAIEAAKMAIEDFGGKVAGAPIELVTSDHQNKPDIAANTAREWADAGGVDVFAELVTTSVALAVDEVGKQKNKITLVSGAASSAITNASCTPTAIHYTYNTRALAAGTGSAVVKEGGDTWFFLTANYAFGESLERDVSKVVNEAGGKVLGAVKHPFPASDFSSFILQAQGSGAKVIGLANAGADTINAIKAANEFGVVQGGQKIAGLLVFLTDVHSLGLQVAQGLQLTTGFYWDRDEETRAWSKKFFARTGKMPTMVQAGVYSSLTHYFKAIEATGTDDTMTVRQKMEEMPINDFFAKNGKIRPDGLMVHDMLLAEVKKPEESKAPWDYYKILRVIPGDEAYGPLSESTCPLLKK</sequence>
<dbReference type="PANTHER" id="PTHR30483:SF6">
    <property type="entry name" value="PERIPLASMIC BINDING PROTEIN OF ABC TRANSPORTER FOR NATURAL AMINO ACIDS"/>
    <property type="match status" value="1"/>
</dbReference>
<dbReference type="Gene3D" id="3.40.50.2300">
    <property type="match status" value="2"/>
</dbReference>
<evidence type="ECO:0000313" key="7">
    <source>
        <dbReference type="Proteomes" id="UP000185678"/>
    </source>
</evidence>
<evidence type="ECO:0000256" key="4">
    <source>
        <dbReference type="SAM" id="SignalP"/>
    </source>
</evidence>
<organism evidence="6 7">
    <name type="scientific">Insolitispirillum peregrinum</name>
    <dbReference type="NCBI Taxonomy" id="80876"/>
    <lineage>
        <taxon>Bacteria</taxon>
        <taxon>Pseudomonadati</taxon>
        <taxon>Pseudomonadota</taxon>
        <taxon>Alphaproteobacteria</taxon>
        <taxon>Rhodospirillales</taxon>
        <taxon>Novispirillaceae</taxon>
        <taxon>Insolitispirillum</taxon>
    </lineage>
</organism>
<evidence type="ECO:0000256" key="3">
    <source>
        <dbReference type="ARBA" id="ARBA00022970"/>
    </source>
</evidence>
<dbReference type="EMBL" id="FTOA01000005">
    <property type="protein sequence ID" value="SIT02470.1"/>
    <property type="molecule type" value="Genomic_DNA"/>
</dbReference>
<comment type="similarity">
    <text evidence="1">Belongs to the leucine-binding protein family.</text>
</comment>
<feature type="domain" description="Leucine-binding protein" evidence="5">
    <location>
        <begin position="46"/>
        <end position="383"/>
    </location>
</feature>
<dbReference type="PANTHER" id="PTHR30483">
    <property type="entry name" value="LEUCINE-SPECIFIC-BINDING PROTEIN"/>
    <property type="match status" value="1"/>
</dbReference>